<feature type="chain" id="PRO_5003254986" evidence="3">
    <location>
        <begin position="21"/>
        <end position="788"/>
    </location>
</feature>
<dbReference type="RefSeq" id="WP_013594181.1">
    <property type="nucleotide sequence ID" value="NC_015138.1"/>
</dbReference>
<keyword evidence="1" id="KW-0645">Protease</keyword>
<evidence type="ECO:0000256" key="2">
    <source>
        <dbReference type="ARBA" id="ARBA00022801"/>
    </source>
</evidence>
<dbReference type="PANTHER" id="PTHR43343:SF3">
    <property type="entry name" value="PROTEASE DO-LIKE 8, CHLOROPLASTIC"/>
    <property type="match status" value="1"/>
</dbReference>
<dbReference type="InterPro" id="IPR009003">
    <property type="entry name" value="Peptidase_S1_PA"/>
</dbReference>
<evidence type="ECO:0000313" key="5">
    <source>
        <dbReference type="Proteomes" id="UP000002482"/>
    </source>
</evidence>
<dbReference type="HOGENOM" id="CLU_369958_0_0_4"/>
<dbReference type="InterPro" id="IPR051201">
    <property type="entry name" value="Chloro_Bact_Ser_Proteases"/>
</dbReference>
<protein>
    <submittedName>
        <fullName evidence="4">Peptidase S1 and S6 chymotrypsin/Hap</fullName>
    </submittedName>
</protein>
<proteinExistence type="predicted"/>
<dbReference type="InterPro" id="IPR001940">
    <property type="entry name" value="Peptidase_S1C"/>
</dbReference>
<keyword evidence="2" id="KW-0378">Hydrolase</keyword>
<name>F0Q6A9_PARA1</name>
<dbReference type="GeneID" id="34238839"/>
<dbReference type="GO" id="GO:0004252">
    <property type="term" value="F:serine-type endopeptidase activity"/>
    <property type="evidence" value="ECO:0007669"/>
    <property type="project" value="InterPro"/>
</dbReference>
<dbReference type="EMBL" id="CP002521">
    <property type="protein sequence ID" value="ADX45662.1"/>
    <property type="molecule type" value="Genomic_DNA"/>
</dbReference>
<sequence length="788" mass="86152">MNKSSGLLRLALLASGLALGGCVTTQGGSASSLPQLQLGKLGLEDISGTIGDAFSPQLREFKKLVGEQKFDEADAFFLKEAAYFEKRYKGSEKPLPPEFEQLANQVWETRYRSKADLAVNGLRGIHSLADKSQWPQISRTLKNSDQVLEAIAADRLLELTHVGSDKRQQLEEQAARVIQLAEAGKAQALESTFEDTLSQGRHSAEFIGRHTFSESDYVGSSRFQTAALAKLASHGSDKDGYYRQAVQLGPYLHEQSRKSIDDTYVEMVRTQLMADGHISLDEVSTLGSLRTPFGSGAEALAGLATIGYVDLTSASFKDRNVFDFEIAFKPDLDFRFAPATESVFASGDISRFDYLFVTDLSMAKVSREFKNKRDNKSRAQTGTQQIQNPDYVTAMASYQKAMAEFQRAQISSAIPKLCSGWGCALQGLADGLANAGARAGVDQASARLAATSQMIDQPVYSEYAYQSVDINTTKTADVNYYVIDVRKKRILRNSFQINDNEVFNVAYNVRDADPERASIQRNVKTEEEVTAWEKRPMTIPISTLFSASNLRAAESSTYTNMPAFLKTLSTRSYASAAPTYSGVNARSTAALASAPSARAPVGDTIADGRFDSVVVIRNAKATGTGFYITPELVLTAYHVVEGQSLVELTYYDGTKTYGRVVDHDVRLDLALVKAQQAGKPLAIHTGPLKLGETVEAIGHPKGYEFTITRGVISAMRRQRSAAIGSDNLVEFVQTDTPISQGNSGGPLLLKDAVIGVNDWIRVDKGSQNLNFSVSYNEIRSYLDRFKGK</sequence>
<evidence type="ECO:0000256" key="3">
    <source>
        <dbReference type="SAM" id="SignalP"/>
    </source>
</evidence>
<keyword evidence="5" id="KW-1185">Reference proteome</keyword>
<organism evidence="4 5">
    <name type="scientific">Paracidovorax avenae (strain ATCC 19860 / DSM 7227 / CCUG 15838 / JCM 20985 / LMG 2117 / NCPPB 1011)</name>
    <name type="common">Acidovorax avenae</name>
    <dbReference type="NCBI Taxonomy" id="643561"/>
    <lineage>
        <taxon>Bacteria</taxon>
        <taxon>Pseudomonadati</taxon>
        <taxon>Pseudomonadota</taxon>
        <taxon>Betaproteobacteria</taxon>
        <taxon>Burkholderiales</taxon>
        <taxon>Comamonadaceae</taxon>
        <taxon>Paracidovorax</taxon>
    </lineage>
</organism>
<dbReference type="SUPFAM" id="SSF50494">
    <property type="entry name" value="Trypsin-like serine proteases"/>
    <property type="match status" value="1"/>
</dbReference>
<feature type="signal peptide" evidence="3">
    <location>
        <begin position="1"/>
        <end position="20"/>
    </location>
</feature>
<dbReference type="PANTHER" id="PTHR43343">
    <property type="entry name" value="PEPTIDASE S12"/>
    <property type="match status" value="1"/>
</dbReference>
<dbReference type="Gene3D" id="2.40.10.120">
    <property type="match status" value="1"/>
</dbReference>
<dbReference type="OrthoDB" id="898678at2"/>
<dbReference type="Pfam" id="PF13365">
    <property type="entry name" value="Trypsin_2"/>
    <property type="match status" value="1"/>
</dbReference>
<dbReference type="Proteomes" id="UP000002482">
    <property type="component" value="Chromosome"/>
</dbReference>
<evidence type="ECO:0000313" key="4">
    <source>
        <dbReference type="EMBL" id="ADX45662.1"/>
    </source>
</evidence>
<dbReference type="PROSITE" id="PS51257">
    <property type="entry name" value="PROKAR_LIPOPROTEIN"/>
    <property type="match status" value="1"/>
</dbReference>
<dbReference type="GO" id="GO:0006508">
    <property type="term" value="P:proteolysis"/>
    <property type="evidence" value="ECO:0007669"/>
    <property type="project" value="UniProtKB-KW"/>
</dbReference>
<gene>
    <name evidence="4" type="ordered locus">Acav_1744</name>
</gene>
<reference evidence="4" key="1">
    <citation type="submission" date="2011-02" db="EMBL/GenBank/DDBJ databases">
        <title>Complete sequence of Acidovorax avenae subsp. avenae ATCC 19860.</title>
        <authorList>
            <consortium name="US DOE Joint Genome Institute"/>
            <person name="Lucas S."/>
            <person name="Copeland A."/>
            <person name="Lapidus A."/>
            <person name="Cheng J.-F."/>
            <person name="Goodwin L."/>
            <person name="Pitluck S."/>
            <person name="Chertkov O."/>
            <person name="Held B."/>
            <person name="Detter J.C."/>
            <person name="Han C."/>
            <person name="Tapia R."/>
            <person name="Land M."/>
            <person name="Hauser L."/>
            <person name="Kyrpides N."/>
            <person name="Ivanova N."/>
            <person name="Ovchinnikova G."/>
            <person name="Pagani I."/>
            <person name="Gordon S."/>
            <person name="Woyke T."/>
        </authorList>
    </citation>
    <scope>NUCLEOTIDE SEQUENCE</scope>
    <source>
        <strain evidence="4">ATCC 19860</strain>
    </source>
</reference>
<dbReference type="KEGG" id="aaa:Acav_1744"/>
<dbReference type="PRINTS" id="PR00834">
    <property type="entry name" value="PROTEASES2C"/>
</dbReference>
<evidence type="ECO:0000256" key="1">
    <source>
        <dbReference type="ARBA" id="ARBA00022670"/>
    </source>
</evidence>
<accession>F0Q6A9</accession>
<keyword evidence="3" id="KW-0732">Signal</keyword>
<dbReference type="AlphaFoldDB" id="F0Q6A9"/>